<dbReference type="RefSeq" id="WP_153114899.1">
    <property type="nucleotide sequence ID" value="NZ_JACIGE010000001.1"/>
</dbReference>
<comment type="caution">
    <text evidence="3">The sequence shown here is derived from an EMBL/GenBank/DDBJ whole genome shotgun (WGS) entry which is preliminary data.</text>
</comment>
<evidence type="ECO:0000313" key="3">
    <source>
        <dbReference type="EMBL" id="MBB4246120.1"/>
    </source>
</evidence>
<dbReference type="Gene3D" id="3.40.50.12710">
    <property type="match status" value="1"/>
</dbReference>
<gene>
    <name evidence="3" type="ORF">GGD90_000469</name>
</gene>
<dbReference type="InterPro" id="IPR003788">
    <property type="entry name" value="NDUFAF7"/>
</dbReference>
<dbReference type="SUPFAM" id="SSF53335">
    <property type="entry name" value="S-adenosyl-L-methionine-dependent methyltransferases"/>
    <property type="match status" value="1"/>
</dbReference>
<dbReference type="InterPro" id="IPR029063">
    <property type="entry name" value="SAM-dependent_MTases_sf"/>
</dbReference>
<dbReference type="InterPro" id="IPR038375">
    <property type="entry name" value="NDUFAF7_sf"/>
</dbReference>
<reference evidence="3 4" key="1">
    <citation type="submission" date="2020-08" db="EMBL/GenBank/DDBJ databases">
        <title>Genome sequencing of Purple Non-Sulfur Bacteria from various extreme environments.</title>
        <authorList>
            <person name="Mayer M."/>
        </authorList>
    </citation>
    <scope>NUCLEOTIDE SEQUENCE [LARGE SCALE GENOMIC DNA]</scope>
    <source>
        <strain evidence="3 4">2761</strain>
    </source>
</reference>
<evidence type="ECO:0000256" key="1">
    <source>
        <dbReference type="ARBA" id="ARBA00022603"/>
    </source>
</evidence>
<protein>
    <submittedName>
        <fullName evidence="3">SAM-dependent MidA family methyltransferase</fullName>
    </submittedName>
</protein>
<sequence>MPTDRPLRSLANEQASDALRAQQLRALIDAEIDAGGGWLSFCRYMELALYAPGLGYYAADDRQFGAGGDFVTAPELGGGFAAALAVQVAQLQALSAPQLIEAGAGSGRLAADLLVELEALGALPERYAILDLSGSLRQRQQATIAARVPHLLERVLWLDRLPERFDGVVIGNEVLDAMPVHLLAWRDAGVFERGVVRERAADAWTLGWAERPAAPPLRQRALAIAADSGLTPPYISEIALAAPAWLATWAGIIGRGALLLLDYGFPQHEYYHPQRATGTLMCHRRHLASDTPLLDPGSQDITAHVDFSALAEAGCGAGLSLLGYATQAAFLFNCGLTEILARAQTSNPAGWPALASAAQKLLSPAEMGELFKVIAFGRGIDARLLGFVRNERSATL</sequence>
<dbReference type="GO" id="GO:0032259">
    <property type="term" value="P:methylation"/>
    <property type="evidence" value="ECO:0007669"/>
    <property type="project" value="UniProtKB-KW"/>
</dbReference>
<dbReference type="Proteomes" id="UP000587070">
    <property type="component" value="Unassembled WGS sequence"/>
</dbReference>
<dbReference type="Pfam" id="PF02636">
    <property type="entry name" value="Methyltransf_28"/>
    <property type="match status" value="1"/>
</dbReference>
<accession>A0A840G546</accession>
<keyword evidence="4" id="KW-1185">Reference proteome</keyword>
<dbReference type="AlphaFoldDB" id="A0A840G546"/>
<dbReference type="EMBL" id="JACIGE010000001">
    <property type="protein sequence ID" value="MBB4246120.1"/>
    <property type="molecule type" value="Genomic_DNA"/>
</dbReference>
<proteinExistence type="predicted"/>
<dbReference type="PANTHER" id="PTHR12049:SF7">
    <property type="entry name" value="PROTEIN ARGININE METHYLTRANSFERASE NDUFAF7, MITOCHONDRIAL"/>
    <property type="match status" value="1"/>
</dbReference>
<dbReference type="OrthoDB" id="9794208at2"/>
<name>A0A840G546_RHOTE</name>
<keyword evidence="1 3" id="KW-0489">Methyltransferase</keyword>
<evidence type="ECO:0000256" key="2">
    <source>
        <dbReference type="ARBA" id="ARBA00022679"/>
    </source>
</evidence>
<dbReference type="GO" id="GO:0035243">
    <property type="term" value="F:protein-arginine omega-N symmetric methyltransferase activity"/>
    <property type="evidence" value="ECO:0007669"/>
    <property type="project" value="TreeGrafter"/>
</dbReference>
<organism evidence="3 4">
    <name type="scientific">Rhodocyclus tenuis</name>
    <name type="common">Rhodospirillum tenue</name>
    <dbReference type="NCBI Taxonomy" id="1066"/>
    <lineage>
        <taxon>Bacteria</taxon>
        <taxon>Pseudomonadati</taxon>
        <taxon>Pseudomonadota</taxon>
        <taxon>Betaproteobacteria</taxon>
        <taxon>Rhodocyclales</taxon>
        <taxon>Rhodocyclaceae</taxon>
        <taxon>Rhodocyclus</taxon>
    </lineage>
</organism>
<evidence type="ECO:0000313" key="4">
    <source>
        <dbReference type="Proteomes" id="UP000587070"/>
    </source>
</evidence>
<dbReference type="PANTHER" id="PTHR12049">
    <property type="entry name" value="PROTEIN ARGININE METHYLTRANSFERASE NDUFAF7, MITOCHONDRIAL"/>
    <property type="match status" value="1"/>
</dbReference>
<keyword evidence="2 3" id="KW-0808">Transferase</keyword>